<keyword evidence="11" id="KW-1185">Reference proteome</keyword>
<sequence length="924" mass="107421">MVSEVVFGVLIGIILAPFIELAIALLVANQSKRRKFDTPPLKSTIQPTPDQQVIMDDSYHTCRDLAWLNLALQRYYMELARSDAYKNKLVKNMLSKVKIKNRIIKDIRVENLDLGKECPVIKSVTSLRLCEYEEIIRNKSAANKEKELLEEMEKETELINKQSEILKEDNESVNTSYSEEDNTRDDLSNVTNDDIIDNGNYQQCYFLFEVYYNGSVNFDLTVDLLKGYSLPISGAIHGFQGKVILRLPAKDYNTRFEYSFIGDPNFQIQIESGLSADNENLFMAKTISSLSKKIFRFTLHTMLVFPNWYSHYLPQVTPSLRAINHSFTRVNAANFINPVKKLCDEIKIYLSMDYKITSVRDGIVFRRINYFINGDDRIYCTHYEIPPNAFRNCVRSVPPGTVHLDDLTHSSNTARFSMLNSEDAEVLGLFYTLRALHGVFSQFRGLREIRRISDHVSLVVLNFINHTYEFVRIIHDNLLIFHRNSSTLPEFFVFKIYASQLFVYQYCITDNLRFNSIRIRKLKDRMDNKSFKTLGSSGLFRFMAYSRAKARRYFGTENEISHDNYNPYALDSIEDVFDRLKTGFENGWINDEEVHQTTVRYNKNLDMLSAVISRHSVRMRLFCEACVINPPIAMNERIEYFSVDEVSSIPQEYVLYSYTNIKDKDSIRNDITIIDTEIDKKGYMQGFVLDEEGNDKCALTIYYNQVRSRNLLSNFFFAIEQRMNLEEYLIEAREAQVLQFVYKKRFVKELICLEGTFFFEFYTEEEDDFYFYLYDKTQGKYIIDKIKVITGGICKPNRVVINVAERTVLQVSIQPKTYRNRTLSYRIYQGVGNWLNDTLVDFRIGMKKKEKYACCFIVPKDVTVFWEVGGEGDVEVLLNDGEATVGINGNGMVVSKGAAYTISYKNYGEKKRNVKIYFGCALLK</sequence>
<gene>
    <name evidence="10" type="ORF">TCON_1168</name>
</gene>
<dbReference type="InterPro" id="IPR031468">
    <property type="entry name" value="SMP_LBD"/>
</dbReference>
<evidence type="ECO:0000256" key="7">
    <source>
        <dbReference type="SAM" id="MobiDB-lite"/>
    </source>
</evidence>
<accession>A0ABQ7HZP4</accession>
<organism evidence="10 11">
    <name type="scientific">Astathelohania contejeani</name>
    <dbReference type="NCBI Taxonomy" id="164912"/>
    <lineage>
        <taxon>Eukaryota</taxon>
        <taxon>Fungi</taxon>
        <taxon>Fungi incertae sedis</taxon>
        <taxon>Microsporidia</taxon>
        <taxon>Astathelohaniidae</taxon>
        <taxon>Astathelohania</taxon>
    </lineage>
</organism>
<keyword evidence="5 8" id="KW-0472">Membrane</keyword>
<comment type="caution">
    <text evidence="10">The sequence shown here is derived from an EMBL/GenBank/DDBJ whole genome shotgun (WGS) entry which is preliminary data.</text>
</comment>
<evidence type="ECO:0000256" key="3">
    <source>
        <dbReference type="ARBA" id="ARBA00023055"/>
    </source>
</evidence>
<dbReference type="Proteomes" id="UP001516464">
    <property type="component" value="Unassembled WGS sequence"/>
</dbReference>
<feature type="transmembrane region" description="Helical" evidence="8">
    <location>
        <begin position="6"/>
        <end position="28"/>
    </location>
</feature>
<name>A0ABQ7HZP4_9MICR</name>
<keyword evidence="6" id="KW-0175">Coiled coil</keyword>
<feature type="coiled-coil region" evidence="6">
    <location>
        <begin position="132"/>
        <end position="169"/>
    </location>
</feature>
<evidence type="ECO:0000256" key="6">
    <source>
        <dbReference type="SAM" id="Coils"/>
    </source>
</evidence>
<evidence type="ECO:0000256" key="1">
    <source>
        <dbReference type="ARBA" id="ARBA00004370"/>
    </source>
</evidence>
<evidence type="ECO:0000256" key="2">
    <source>
        <dbReference type="ARBA" id="ARBA00022448"/>
    </source>
</evidence>
<dbReference type="PROSITE" id="PS51847">
    <property type="entry name" value="SMP"/>
    <property type="match status" value="1"/>
</dbReference>
<feature type="region of interest" description="Disordered" evidence="7">
    <location>
        <begin position="169"/>
        <end position="189"/>
    </location>
</feature>
<keyword evidence="8" id="KW-1133">Transmembrane helix</keyword>
<proteinExistence type="predicted"/>
<keyword evidence="2" id="KW-0813">Transport</keyword>
<keyword evidence="4" id="KW-0446">Lipid-binding</keyword>
<keyword evidence="8" id="KW-0812">Transmembrane</keyword>
<evidence type="ECO:0000313" key="10">
    <source>
        <dbReference type="EMBL" id="KAF7683623.1"/>
    </source>
</evidence>
<comment type="subcellular location">
    <subcellularLocation>
        <location evidence="1">Membrane</location>
    </subcellularLocation>
</comment>
<feature type="domain" description="SMP-LTD" evidence="9">
    <location>
        <begin position="61"/>
        <end position="314"/>
    </location>
</feature>
<evidence type="ECO:0000313" key="11">
    <source>
        <dbReference type="Proteomes" id="UP001516464"/>
    </source>
</evidence>
<evidence type="ECO:0000259" key="9">
    <source>
        <dbReference type="PROSITE" id="PS51847"/>
    </source>
</evidence>
<evidence type="ECO:0000256" key="5">
    <source>
        <dbReference type="ARBA" id="ARBA00023136"/>
    </source>
</evidence>
<protein>
    <recommendedName>
        <fullName evidence="9">SMP-LTD domain-containing protein</fullName>
    </recommendedName>
</protein>
<reference evidence="10 11" key="1">
    <citation type="submission" date="2019-01" db="EMBL/GenBank/DDBJ databases">
        <title>Genomes sequencing and comparative genomics of infectious freshwater microsporidia, Cucumispora dikerogammari and Thelohania contejeani.</title>
        <authorList>
            <person name="Cormier A."/>
            <person name="Giraud I."/>
            <person name="Wattier R."/>
            <person name="Teixeira M."/>
            <person name="Grandjean F."/>
            <person name="Rigaud T."/>
            <person name="Cordaux R."/>
        </authorList>
    </citation>
    <scope>NUCLEOTIDE SEQUENCE [LARGE SCALE GENOMIC DNA]</scope>
    <source>
        <strain evidence="10">T1</strain>
        <tissue evidence="10">Spores</tissue>
    </source>
</reference>
<evidence type="ECO:0000256" key="8">
    <source>
        <dbReference type="SAM" id="Phobius"/>
    </source>
</evidence>
<keyword evidence="3" id="KW-0445">Lipid transport</keyword>
<dbReference type="EMBL" id="SBIQ01000068">
    <property type="protein sequence ID" value="KAF7683623.1"/>
    <property type="molecule type" value="Genomic_DNA"/>
</dbReference>
<evidence type="ECO:0000256" key="4">
    <source>
        <dbReference type="ARBA" id="ARBA00023121"/>
    </source>
</evidence>